<dbReference type="EMBL" id="CP060131">
    <property type="protein sequence ID" value="QNG50282.1"/>
    <property type="molecule type" value="Genomic_DNA"/>
</dbReference>
<dbReference type="KEGG" id="ppel:H6H00_18740"/>
<dbReference type="AlphaFoldDB" id="A0A7G7MBX1"/>
<dbReference type="Proteomes" id="UP000515728">
    <property type="component" value="Chromosome"/>
</dbReference>
<name>A0A7G7MBX1_9PSEU</name>
<dbReference type="RefSeq" id="WP_185717044.1">
    <property type="nucleotide sequence ID" value="NZ_BAAAWI010000001.1"/>
</dbReference>
<sequence length="76" mass="8451">MMLSNEFAAVEVELDETGHGARLRIRDLLRGGAAVYLDPMQLEALVWTDPAELARFSDPDRIIARTERAADGPGRR</sequence>
<accession>A0A7G7MBX1</accession>
<protein>
    <submittedName>
        <fullName evidence="1">Uncharacterized protein</fullName>
    </submittedName>
</protein>
<evidence type="ECO:0000313" key="1">
    <source>
        <dbReference type="EMBL" id="QNG50282.1"/>
    </source>
</evidence>
<evidence type="ECO:0000313" key="2">
    <source>
        <dbReference type="Proteomes" id="UP000515728"/>
    </source>
</evidence>
<keyword evidence="2" id="KW-1185">Reference proteome</keyword>
<gene>
    <name evidence="1" type="ORF">H6H00_18740</name>
</gene>
<reference evidence="1 2" key="1">
    <citation type="submission" date="2020-08" db="EMBL/GenBank/DDBJ databases">
        <authorList>
            <person name="Mo P."/>
        </authorList>
    </citation>
    <scope>NUCLEOTIDE SEQUENCE [LARGE SCALE GENOMIC DNA]</scope>
    <source>
        <strain evidence="1 2">CGMCC 4.1532</strain>
    </source>
</reference>
<proteinExistence type="predicted"/>
<organism evidence="1 2">
    <name type="scientific">Pseudonocardia petroleophila</name>
    <dbReference type="NCBI Taxonomy" id="37331"/>
    <lineage>
        <taxon>Bacteria</taxon>
        <taxon>Bacillati</taxon>
        <taxon>Actinomycetota</taxon>
        <taxon>Actinomycetes</taxon>
        <taxon>Pseudonocardiales</taxon>
        <taxon>Pseudonocardiaceae</taxon>
        <taxon>Pseudonocardia</taxon>
    </lineage>
</organism>